<evidence type="ECO:0008006" key="4">
    <source>
        <dbReference type="Google" id="ProtNLM"/>
    </source>
</evidence>
<accession>A0ABT6LYR7</accession>
<keyword evidence="3" id="KW-1185">Reference proteome</keyword>
<dbReference type="RefSeq" id="WP_280882171.1">
    <property type="nucleotide sequence ID" value="NZ_JARXVH010000023.1"/>
</dbReference>
<proteinExistence type="predicted"/>
<feature type="compositionally biased region" description="Pro residues" evidence="1">
    <location>
        <begin position="1"/>
        <end position="15"/>
    </location>
</feature>
<dbReference type="EMBL" id="JARXVH010000023">
    <property type="protein sequence ID" value="MDH6221439.1"/>
    <property type="molecule type" value="Genomic_DNA"/>
</dbReference>
<comment type="caution">
    <text evidence="2">The sequence shown here is derived from an EMBL/GenBank/DDBJ whole genome shotgun (WGS) entry which is preliminary data.</text>
</comment>
<evidence type="ECO:0000313" key="3">
    <source>
        <dbReference type="Proteomes" id="UP001160499"/>
    </source>
</evidence>
<dbReference type="Pfam" id="PF13576">
    <property type="entry name" value="Pentapeptide_3"/>
    <property type="match status" value="1"/>
</dbReference>
<feature type="region of interest" description="Disordered" evidence="1">
    <location>
        <begin position="1"/>
        <end position="22"/>
    </location>
</feature>
<dbReference type="InterPro" id="IPR001646">
    <property type="entry name" value="5peptide_repeat"/>
</dbReference>
<name>A0ABT6LYR7_9ACTN</name>
<sequence length="289" mass="30992">MTHPSPAPSLAPPDWPHCGHGTTSEDPVGCRGIHVPGHTACLAHLTDLDRGAYLAGLAPGSDIDHCGTAFTEPLLGALLDALRDPATGHPCFGSAWFNSVTFQGAARFESATFQDTAQFNSATFHGPAEFDSATFQDSAEFDMAIFQGTANFKSATFQDTAWFDSATFSGDTEFALATSTNRAWFRRARFEMTAYMSFTSGGLVMLDGAVFHQPVSVFIVTRRVSCGRTRWAATATLHLLFAELHLNDAVFEHPVVVTGSRGALSREDLLPEGLDDQFQGVGDPSAAPR</sequence>
<evidence type="ECO:0000313" key="2">
    <source>
        <dbReference type="EMBL" id="MDH6221439.1"/>
    </source>
</evidence>
<dbReference type="Proteomes" id="UP001160499">
    <property type="component" value="Unassembled WGS sequence"/>
</dbReference>
<gene>
    <name evidence="2" type="ORF">M2283_008786</name>
</gene>
<reference evidence="2 3" key="1">
    <citation type="submission" date="2023-04" db="EMBL/GenBank/DDBJ databases">
        <title>Forest soil microbial communities from Buena Vista Peninsula, Colon Province, Panama.</title>
        <authorList>
            <person name="Bouskill N."/>
        </authorList>
    </citation>
    <scope>NUCLEOTIDE SEQUENCE [LARGE SCALE GENOMIC DNA]</scope>
    <source>
        <strain evidence="2 3">GGS1</strain>
    </source>
</reference>
<evidence type="ECO:0000256" key="1">
    <source>
        <dbReference type="SAM" id="MobiDB-lite"/>
    </source>
</evidence>
<organism evidence="2 3">
    <name type="scientific">Streptomyces pseudovenezuelae</name>
    <dbReference type="NCBI Taxonomy" id="67350"/>
    <lineage>
        <taxon>Bacteria</taxon>
        <taxon>Bacillati</taxon>
        <taxon>Actinomycetota</taxon>
        <taxon>Actinomycetes</taxon>
        <taxon>Kitasatosporales</taxon>
        <taxon>Streptomycetaceae</taxon>
        <taxon>Streptomyces</taxon>
        <taxon>Streptomyces aurantiacus group</taxon>
    </lineage>
</organism>
<protein>
    <recommendedName>
        <fullName evidence="4">Pentapeptide repeat-containing protein</fullName>
    </recommendedName>
</protein>
<dbReference type="Gene3D" id="2.160.20.80">
    <property type="entry name" value="E3 ubiquitin-protein ligase SopA"/>
    <property type="match status" value="1"/>
</dbReference>